<gene>
    <name evidence="15" type="primary">mvk</name>
    <name evidence="15" type="ORF">QWM81_12680</name>
</gene>
<evidence type="ECO:0000256" key="8">
    <source>
        <dbReference type="ARBA" id="ARBA00022777"/>
    </source>
</evidence>
<dbReference type="EMBL" id="JAUEPL010000015">
    <property type="protein sequence ID" value="MDN3294893.1"/>
    <property type="molecule type" value="Genomic_DNA"/>
</dbReference>
<dbReference type="PRINTS" id="PR00959">
    <property type="entry name" value="MEVGALKINASE"/>
</dbReference>
<evidence type="ECO:0000313" key="16">
    <source>
        <dbReference type="Proteomes" id="UP001174050"/>
    </source>
</evidence>
<keyword evidence="6 15" id="KW-0808">Transferase</keyword>
<dbReference type="InterPro" id="IPR020568">
    <property type="entry name" value="Ribosomal_Su5_D2-typ_SF"/>
</dbReference>
<keyword evidence="10" id="KW-0460">Magnesium</keyword>
<dbReference type="InterPro" id="IPR006205">
    <property type="entry name" value="Mev_gal_kin"/>
</dbReference>
<dbReference type="Gene3D" id="3.30.70.890">
    <property type="entry name" value="GHMP kinase, C-terminal domain"/>
    <property type="match status" value="1"/>
</dbReference>
<evidence type="ECO:0000256" key="2">
    <source>
        <dbReference type="ARBA" id="ARBA00006495"/>
    </source>
</evidence>
<keyword evidence="5" id="KW-0444">Lipid biosynthesis</keyword>
<keyword evidence="7" id="KW-0547">Nucleotide-binding</keyword>
<comment type="caution">
    <text evidence="15">The sequence shown here is derived from an EMBL/GenBank/DDBJ whole genome shotgun (WGS) entry which is preliminary data.</text>
</comment>
<keyword evidence="16" id="KW-1185">Reference proteome</keyword>
<evidence type="ECO:0000256" key="4">
    <source>
        <dbReference type="ARBA" id="ARBA00022490"/>
    </source>
</evidence>
<dbReference type="Pfam" id="PF08544">
    <property type="entry name" value="GHMP_kinases_C"/>
    <property type="match status" value="1"/>
</dbReference>
<keyword evidence="11" id="KW-0443">Lipid metabolism</keyword>
<dbReference type="Proteomes" id="UP001174050">
    <property type="component" value="Unassembled WGS sequence"/>
</dbReference>
<evidence type="ECO:0000256" key="7">
    <source>
        <dbReference type="ARBA" id="ARBA00022741"/>
    </source>
</evidence>
<evidence type="ECO:0000313" key="15">
    <source>
        <dbReference type="EMBL" id="MDN3294893.1"/>
    </source>
</evidence>
<keyword evidence="8 15" id="KW-0418">Kinase</keyword>
<evidence type="ECO:0000256" key="9">
    <source>
        <dbReference type="ARBA" id="ARBA00022840"/>
    </source>
</evidence>
<evidence type="ECO:0000256" key="12">
    <source>
        <dbReference type="ARBA" id="ARBA00029438"/>
    </source>
</evidence>
<protein>
    <recommendedName>
        <fullName evidence="3">mevalonate kinase</fullName>
        <ecNumber evidence="3">2.7.1.36</ecNumber>
    </recommendedName>
</protein>
<organism evidence="15 16">
    <name type="scientific">Streptomyces ficellus</name>
    <dbReference type="NCBI Taxonomy" id="1977088"/>
    <lineage>
        <taxon>Bacteria</taxon>
        <taxon>Bacillati</taxon>
        <taxon>Actinomycetota</taxon>
        <taxon>Actinomycetes</taxon>
        <taxon>Kitasatosporales</taxon>
        <taxon>Streptomycetaceae</taxon>
        <taxon>Streptomyces</taxon>
    </lineage>
</organism>
<dbReference type="Gene3D" id="3.30.230.10">
    <property type="match status" value="1"/>
</dbReference>
<proteinExistence type="inferred from homology"/>
<keyword evidence="4" id="KW-0963">Cytoplasm</keyword>
<dbReference type="NCBIfam" id="TIGR00549">
    <property type="entry name" value="mevalon_kin"/>
    <property type="match status" value="1"/>
</dbReference>
<comment type="subcellular location">
    <subcellularLocation>
        <location evidence="1">Cytoplasm</location>
    </subcellularLocation>
</comment>
<evidence type="ECO:0000256" key="6">
    <source>
        <dbReference type="ARBA" id="ARBA00022679"/>
    </source>
</evidence>
<evidence type="ECO:0000259" key="14">
    <source>
        <dbReference type="Pfam" id="PF08544"/>
    </source>
</evidence>
<dbReference type="InterPro" id="IPR036554">
    <property type="entry name" value="GHMP_kinase_C_sf"/>
</dbReference>
<dbReference type="InterPro" id="IPR006204">
    <property type="entry name" value="GHMP_kinase_N_dom"/>
</dbReference>
<evidence type="ECO:0000256" key="1">
    <source>
        <dbReference type="ARBA" id="ARBA00004496"/>
    </source>
</evidence>
<dbReference type="Pfam" id="PF00288">
    <property type="entry name" value="GHMP_kinases_N"/>
    <property type="match status" value="1"/>
</dbReference>
<keyword evidence="9" id="KW-0067">ATP-binding</keyword>
<reference evidence="15" key="1">
    <citation type="submission" date="2023-06" db="EMBL/GenBank/DDBJ databases">
        <title>WGS-Sequencing of Streptomyces ficellus isolate 21 collected from sand in Gara Djebilet Iron Mine in Algeria.</title>
        <authorList>
            <person name="Zegers G.P."/>
            <person name="Gomez A."/>
            <person name="Gueddou A."/>
            <person name="Zahara A.F."/>
            <person name="Worth M."/>
            <person name="Sevigny J.L."/>
            <person name="Tisa L."/>
        </authorList>
    </citation>
    <scope>NUCLEOTIDE SEQUENCE</scope>
    <source>
        <strain evidence="15">AS11</strain>
    </source>
</reference>
<dbReference type="SUPFAM" id="SSF55060">
    <property type="entry name" value="GHMP Kinase, C-terminal domain"/>
    <property type="match status" value="1"/>
</dbReference>
<dbReference type="SUPFAM" id="SSF54211">
    <property type="entry name" value="Ribosomal protein S5 domain 2-like"/>
    <property type="match status" value="1"/>
</dbReference>
<comment type="similarity">
    <text evidence="2">Belongs to the GHMP kinase family. Mevalonate kinase subfamily.</text>
</comment>
<evidence type="ECO:0000259" key="13">
    <source>
        <dbReference type="Pfam" id="PF00288"/>
    </source>
</evidence>
<sequence length="356" mass="36418">MGQNAADAEQSAHLRKRIRSWQRAALPGSGTGTAHGKVILLGEHAVVYGAPALALPVPSLGCRARVACRFPGEGRVVGFRMVQLPPGVPSGPFLPPPHITEGPIPEGLHMVVSALLRRAELQVLPGVDILLESGVPPARGLGSSAACARAVTHALDDLLGLQLSSEAVFECVQSSETAVHGQASGIDALATGSRRPVLLAGGHVSTPAVGADGWIVVVDSGSGASTKEAVAMLRDSFAAHPGSRERFLDHSTALTLAGLRSMAGGRLAELGRRLTDCHQLLAGLGLTTERTDSLVDAALTGGALGAKMSGGGLGGCVIALAATEPEADALAALLLREHGVRCWTTRLVREAEHAGT</sequence>
<comment type="pathway">
    <text evidence="12">Isoprenoid biosynthesis; isopentenyl diphosphate biosynthesis via mevalonate pathway; isopentenyl diphosphate from (R)-mevalonate: step 1/3.</text>
</comment>
<dbReference type="InterPro" id="IPR006203">
    <property type="entry name" value="GHMP_knse_ATP-bd_CS"/>
</dbReference>
<evidence type="ECO:0000256" key="11">
    <source>
        <dbReference type="ARBA" id="ARBA00023098"/>
    </source>
</evidence>
<dbReference type="GO" id="GO:0004496">
    <property type="term" value="F:mevalonate kinase activity"/>
    <property type="evidence" value="ECO:0007669"/>
    <property type="project" value="UniProtKB-EC"/>
</dbReference>
<feature type="domain" description="GHMP kinase N-terminal" evidence="13">
    <location>
        <begin position="112"/>
        <end position="190"/>
    </location>
</feature>
<dbReference type="PANTHER" id="PTHR43290:SF2">
    <property type="entry name" value="MEVALONATE KINASE"/>
    <property type="match status" value="1"/>
</dbReference>
<evidence type="ECO:0000256" key="3">
    <source>
        <dbReference type="ARBA" id="ARBA00012103"/>
    </source>
</evidence>
<accession>A0ABT7Z610</accession>
<dbReference type="EC" id="2.7.1.36" evidence="3"/>
<dbReference type="InterPro" id="IPR014721">
    <property type="entry name" value="Ribsml_uS5_D2-typ_fold_subgr"/>
</dbReference>
<dbReference type="PANTHER" id="PTHR43290">
    <property type="entry name" value="MEVALONATE KINASE"/>
    <property type="match status" value="1"/>
</dbReference>
<name>A0ABT7Z610_9ACTN</name>
<evidence type="ECO:0000256" key="5">
    <source>
        <dbReference type="ARBA" id="ARBA00022516"/>
    </source>
</evidence>
<feature type="domain" description="GHMP kinase C-terminal" evidence="14">
    <location>
        <begin position="264"/>
        <end position="332"/>
    </location>
</feature>
<dbReference type="PROSITE" id="PS00627">
    <property type="entry name" value="GHMP_KINASES_ATP"/>
    <property type="match status" value="1"/>
</dbReference>
<dbReference type="InterPro" id="IPR013750">
    <property type="entry name" value="GHMP_kinase_C_dom"/>
</dbReference>
<evidence type="ECO:0000256" key="10">
    <source>
        <dbReference type="ARBA" id="ARBA00022842"/>
    </source>
</evidence>
<dbReference type="RefSeq" id="WP_290111934.1">
    <property type="nucleotide sequence ID" value="NZ_JAUEPL010000015.1"/>
</dbReference>